<keyword evidence="5" id="KW-1185">Reference proteome</keyword>
<dbReference type="Proteomes" id="UP000886607">
    <property type="component" value="Unassembled WGS sequence"/>
</dbReference>
<evidence type="ECO:0000313" key="2">
    <source>
        <dbReference type="EMBL" id="GEQ48388.1"/>
    </source>
</evidence>
<protein>
    <submittedName>
        <fullName evidence="3">Uncharacterized protein</fullName>
    </submittedName>
</protein>
<sequence>MKEFTTEITNILSLISAGITLSFLIGSLLVSLRISKAKVSAKEKLYTLLISGNEIKYEKLVEYAYKGGEECESIILSNPECLNVIRKHEIMVSPPPKTLCRDKMKSFLKKLFHIPKF</sequence>
<evidence type="ECO:0000313" key="5">
    <source>
        <dbReference type="Proteomes" id="UP000886607"/>
    </source>
</evidence>
<comment type="caution">
    <text evidence="3">The sequence shown here is derived from an EMBL/GenBank/DDBJ whole genome shotgun (WGS) entry which is preliminary data.</text>
</comment>
<evidence type="ECO:0000313" key="4">
    <source>
        <dbReference type="Proteomes" id="UP000886597"/>
    </source>
</evidence>
<evidence type="ECO:0000256" key="1">
    <source>
        <dbReference type="SAM" id="Phobius"/>
    </source>
</evidence>
<name>A0AAN4UAA9_9ENTE</name>
<keyword evidence="1" id="KW-1133">Transmembrane helix</keyword>
<keyword evidence="1" id="KW-0472">Membrane</keyword>
<reference evidence="3" key="1">
    <citation type="submission" date="2019-08" db="EMBL/GenBank/DDBJ databases">
        <authorList>
            <person name="Ishikawa M."/>
            <person name="Suzuki T."/>
            <person name="Matsutani M."/>
        </authorList>
    </citation>
    <scope>NUCLEOTIDE SEQUENCE</scope>
    <source>
        <strain evidence="3">7C1</strain>
        <strain evidence="2">8C4</strain>
    </source>
</reference>
<proteinExistence type="predicted"/>
<dbReference type="EMBL" id="BKBO01000003">
    <property type="protein sequence ID" value="GEQ48388.1"/>
    <property type="molecule type" value="Genomic_DNA"/>
</dbReference>
<dbReference type="Proteomes" id="UP000886597">
    <property type="component" value="Unassembled WGS sequence"/>
</dbReference>
<accession>A0AAN4UAA9</accession>
<reference evidence="3" key="2">
    <citation type="journal article" date="2020" name="Int. Dairy J.">
        <title>Lactic acid bacterial diversity in Brie cheese focusing on salt concentration and pH of isolation medium and characterisation of halophilic and alkaliphilic lactic acid bacterial isolates.</title>
        <authorList>
            <person name="Unno R."/>
            <person name="Matsutani M."/>
            <person name="Suzuki T."/>
            <person name="Kodama K."/>
            <person name="Matsushita H."/>
            <person name="Yamasato K."/>
            <person name="Koizumi Y."/>
            <person name="Ishikawa M."/>
        </authorList>
    </citation>
    <scope>NUCLEOTIDE SEQUENCE</scope>
    <source>
        <strain evidence="3">7C1</strain>
        <strain evidence="2">8C4</strain>
    </source>
</reference>
<organism evidence="3 4">
    <name type="scientific">Tetragenococcus koreensis</name>
    <dbReference type="NCBI Taxonomy" id="290335"/>
    <lineage>
        <taxon>Bacteria</taxon>
        <taxon>Bacillati</taxon>
        <taxon>Bacillota</taxon>
        <taxon>Bacilli</taxon>
        <taxon>Lactobacillales</taxon>
        <taxon>Enterococcaceae</taxon>
        <taxon>Tetragenococcus</taxon>
    </lineage>
</organism>
<dbReference type="AlphaFoldDB" id="A0AAN4UAA9"/>
<keyword evidence="1" id="KW-0812">Transmembrane</keyword>
<dbReference type="EMBL" id="BKBQ01000003">
    <property type="protein sequence ID" value="GEQ53485.1"/>
    <property type="molecule type" value="Genomic_DNA"/>
</dbReference>
<feature type="transmembrane region" description="Helical" evidence="1">
    <location>
        <begin position="12"/>
        <end position="32"/>
    </location>
</feature>
<evidence type="ECO:0000313" key="3">
    <source>
        <dbReference type="EMBL" id="GEQ53485.1"/>
    </source>
</evidence>
<gene>
    <name evidence="2" type="ORF">TK11N_02400</name>
    <name evidence="3" type="ORF">TK2N_03290</name>
</gene>